<evidence type="ECO:0000256" key="1">
    <source>
        <dbReference type="ARBA" id="ARBA00023125"/>
    </source>
</evidence>
<keyword evidence="1 2" id="KW-0238">DNA-binding</keyword>
<feature type="region of interest" description="Disordered" evidence="3">
    <location>
        <begin position="1"/>
        <end position="26"/>
    </location>
</feature>
<dbReference type="Pfam" id="PF02575">
    <property type="entry name" value="YbaB_DNA_bd"/>
    <property type="match status" value="1"/>
</dbReference>
<dbReference type="HAMAP" id="MF_00274">
    <property type="entry name" value="DNA_YbaB_EbfC"/>
    <property type="match status" value="1"/>
</dbReference>
<reference evidence="5" key="1">
    <citation type="journal article" date="2017" name="Environ. Microbiol. Rep.">
        <title>Genetic Diversity of Marine Anaerobic Ammonium-Oxidizing Bacteria as Revealed by Genomic and Proteomic Analyses of 'Candidatus Scalindua japonica'.</title>
        <authorList>
            <person name="Oshiki M."/>
            <person name="Mizuto K."/>
            <person name="Kimura Z."/>
            <person name="Kindaichi T."/>
            <person name="Satoh H."/>
            <person name="Okabe S."/>
        </authorList>
    </citation>
    <scope>NUCLEOTIDE SEQUENCE [LARGE SCALE GENOMIC DNA]</scope>
    <source>
        <strain evidence="5">husup-a2</strain>
    </source>
</reference>
<dbReference type="PANTHER" id="PTHR33449">
    <property type="entry name" value="NUCLEOID-ASSOCIATED PROTEIN YBAB"/>
    <property type="match status" value="1"/>
</dbReference>
<dbReference type="Proteomes" id="UP000218542">
    <property type="component" value="Unassembled WGS sequence"/>
</dbReference>
<gene>
    <name evidence="4" type="ORF">SCALIN_C22_0158</name>
</gene>
<dbReference type="RefSeq" id="WP_096894838.1">
    <property type="nucleotide sequence ID" value="NZ_BAOS01000022.1"/>
</dbReference>
<evidence type="ECO:0000256" key="2">
    <source>
        <dbReference type="HAMAP-Rule" id="MF_00274"/>
    </source>
</evidence>
<evidence type="ECO:0000313" key="5">
    <source>
        <dbReference type="Proteomes" id="UP000218542"/>
    </source>
</evidence>
<sequence length="113" mass="12499">MKGMGNMGNMMKQMQKQAANMQKQMESIQADLKERVIETSSGGGMVTVHVNGKQELLSIKIDKEVVDPDDVQMLEDLILAAVSQGMKKSQEMYQEEMGKMTGGLNIPGMPNMF</sequence>
<dbReference type="GO" id="GO:0043590">
    <property type="term" value="C:bacterial nucleoid"/>
    <property type="evidence" value="ECO:0007669"/>
    <property type="project" value="UniProtKB-UniRule"/>
</dbReference>
<comment type="caution">
    <text evidence="4">The sequence shown here is derived from an EMBL/GenBank/DDBJ whole genome shotgun (WGS) entry which is preliminary data.</text>
</comment>
<protein>
    <recommendedName>
        <fullName evidence="2">Nucleoid-associated protein SCALIN_C22_0158</fullName>
    </recommendedName>
</protein>
<dbReference type="AlphaFoldDB" id="A0A286TZZ0"/>
<proteinExistence type="inferred from homology"/>
<organism evidence="4 5">
    <name type="scientific">Candidatus Scalindua japonica</name>
    <dbReference type="NCBI Taxonomy" id="1284222"/>
    <lineage>
        <taxon>Bacteria</taxon>
        <taxon>Pseudomonadati</taxon>
        <taxon>Planctomycetota</taxon>
        <taxon>Candidatus Brocadiia</taxon>
        <taxon>Candidatus Brocadiales</taxon>
        <taxon>Candidatus Scalinduaceae</taxon>
        <taxon>Candidatus Scalindua</taxon>
    </lineage>
</organism>
<dbReference type="PIRSF" id="PIRSF004555">
    <property type="entry name" value="UCP004555"/>
    <property type="match status" value="1"/>
</dbReference>
<dbReference type="GO" id="GO:0003677">
    <property type="term" value="F:DNA binding"/>
    <property type="evidence" value="ECO:0007669"/>
    <property type="project" value="UniProtKB-UniRule"/>
</dbReference>
<dbReference type="OrthoDB" id="288497at2"/>
<dbReference type="EMBL" id="BAOS01000022">
    <property type="protein sequence ID" value="GAX61447.1"/>
    <property type="molecule type" value="Genomic_DNA"/>
</dbReference>
<evidence type="ECO:0000256" key="3">
    <source>
        <dbReference type="SAM" id="MobiDB-lite"/>
    </source>
</evidence>
<dbReference type="NCBIfam" id="TIGR00103">
    <property type="entry name" value="DNA_YbaB_EbfC"/>
    <property type="match status" value="1"/>
</dbReference>
<keyword evidence="2" id="KW-0963">Cytoplasm</keyword>
<comment type="subunit">
    <text evidence="2">Homodimer.</text>
</comment>
<accession>A0A286TZZ0</accession>
<keyword evidence="5" id="KW-1185">Reference proteome</keyword>
<name>A0A286TZZ0_9BACT</name>
<dbReference type="InterPro" id="IPR004401">
    <property type="entry name" value="YbaB/EbfC"/>
</dbReference>
<comment type="subcellular location">
    <subcellularLocation>
        <location evidence="2">Cytoplasm</location>
        <location evidence="2">Nucleoid</location>
    </subcellularLocation>
</comment>
<dbReference type="InterPro" id="IPR036894">
    <property type="entry name" value="YbaB-like_sf"/>
</dbReference>
<dbReference type="SUPFAM" id="SSF82607">
    <property type="entry name" value="YbaB-like"/>
    <property type="match status" value="1"/>
</dbReference>
<comment type="similarity">
    <text evidence="2">Belongs to the YbaB/EbfC family.</text>
</comment>
<dbReference type="PANTHER" id="PTHR33449:SF1">
    <property type="entry name" value="NUCLEOID-ASSOCIATED PROTEIN YBAB"/>
    <property type="match status" value="1"/>
</dbReference>
<comment type="function">
    <text evidence="2">Binds to DNA and alters its conformation. May be involved in regulation of gene expression, nucleoid organization and DNA protection.</text>
</comment>
<dbReference type="Gene3D" id="3.30.1310.10">
    <property type="entry name" value="Nucleoid-associated protein YbaB-like domain"/>
    <property type="match status" value="1"/>
</dbReference>
<evidence type="ECO:0000313" key="4">
    <source>
        <dbReference type="EMBL" id="GAX61447.1"/>
    </source>
</evidence>
<feature type="compositionally biased region" description="Low complexity" evidence="3">
    <location>
        <begin position="1"/>
        <end position="25"/>
    </location>
</feature>
<dbReference type="GO" id="GO:0005829">
    <property type="term" value="C:cytosol"/>
    <property type="evidence" value="ECO:0007669"/>
    <property type="project" value="TreeGrafter"/>
</dbReference>